<dbReference type="InterPro" id="IPR001452">
    <property type="entry name" value="SH3_domain"/>
</dbReference>
<dbReference type="SUPFAM" id="SSF75399">
    <property type="entry name" value="Plakin repeat"/>
    <property type="match status" value="2"/>
</dbReference>
<dbReference type="Proteomes" id="UP001209878">
    <property type="component" value="Unassembled WGS sequence"/>
</dbReference>
<evidence type="ECO:0000256" key="3">
    <source>
        <dbReference type="ARBA" id="ARBA00022737"/>
    </source>
</evidence>
<keyword evidence="2" id="KW-0597">Phosphoprotein</keyword>
<keyword evidence="3" id="KW-0677">Repeat</keyword>
<keyword evidence="5" id="KW-0175">Coiled coil</keyword>
<gene>
    <name evidence="7" type="ORF">NP493_1374g00020</name>
</gene>
<dbReference type="InterPro" id="IPR035915">
    <property type="entry name" value="Plakin_repeat_sf"/>
</dbReference>
<feature type="domain" description="SH3" evidence="6">
    <location>
        <begin position="206"/>
        <end position="263"/>
    </location>
</feature>
<evidence type="ECO:0000313" key="8">
    <source>
        <dbReference type="Proteomes" id="UP001209878"/>
    </source>
</evidence>
<dbReference type="InterPro" id="IPR041615">
    <property type="entry name" value="Desmoplakin_SH3"/>
</dbReference>
<sequence length="781" mass="88401">MKTITSYQKQLAVVFLQIDAEKQTNLQAAYDSLKLTSQKKINCLKSIMEIASLEEQCGNVSKVFDLRAVQMVDPAQRAKHGVVTDDNRPGFVALSSQDCIFATSDNWGWIVRLVQCIDLHLKNASSYQQFFHEMDESGPCLVADLRRLHRSFDLHQLKGDYKDAEKLLRELEDVTVVLRQWESKGYSMWDKACRLVPVHLRTSGVTSPTPVRAVCHYETSEINVREGEDLLLLDNKNTNMWRVRNAAGVEADVPALCLLIPGPCKEALEAAVTMRLQLLAEWTNTVKRIGQRLICFMLLVFQADYGDSKIKLMKSIAPEDKRSLLRILDFIDETLRVHWSDHEGFNTLQERMLMVRMILNDASGVDVTAANDENTANSLVVQVNMLEKLMQKYKELWRWWNQFKVAMETSRAPEMMLIVDKWQQLKFVSPADFAKYWKSSLQFDDFEKSLLGLRHLAVEGSSHLGEQYDDTDLQRTMRTMLGLNGNEARLANGGGVRQASVAEESMEEEGFDELGERTIHKARVGETEHGAFGYATERKTAETEQLSSAEVEEKKTFVIRAVVDSDTGHEISLQEAIEKGILQPDDGVYVNQTTGDRLPIPVAMNQGLIKVELTTTRRTQEKKSSVGIITMKTIRETIRPYTIVDAIDTRDDSSVTLDEAVTRSIIDEGKGTYRDMRRNREMTIVEAIEKGLVQVEYDGSVPEAEVVSQAYAVRAVLDVKRQTTVSFAEAVRRGIIDKTTGAFRNTLTNDMMYIGDAIMRGFLKARPIDDPKTLDIDPENE</sequence>
<evidence type="ECO:0000259" key="6">
    <source>
        <dbReference type="PROSITE" id="PS50002"/>
    </source>
</evidence>
<dbReference type="Gene3D" id="2.30.30.40">
    <property type="entry name" value="SH3 Domains"/>
    <property type="match status" value="1"/>
</dbReference>
<accession>A0AAD9K5X0</accession>
<dbReference type="PROSITE" id="PS50002">
    <property type="entry name" value="SH3"/>
    <property type="match status" value="1"/>
</dbReference>
<proteinExistence type="predicted"/>
<name>A0AAD9K5X0_RIDPI</name>
<evidence type="ECO:0000256" key="4">
    <source>
        <dbReference type="PROSITE-ProRule" id="PRU00192"/>
    </source>
</evidence>
<organism evidence="7 8">
    <name type="scientific">Ridgeia piscesae</name>
    <name type="common">Tubeworm</name>
    <dbReference type="NCBI Taxonomy" id="27915"/>
    <lineage>
        <taxon>Eukaryota</taxon>
        <taxon>Metazoa</taxon>
        <taxon>Spiralia</taxon>
        <taxon>Lophotrochozoa</taxon>
        <taxon>Annelida</taxon>
        <taxon>Polychaeta</taxon>
        <taxon>Sedentaria</taxon>
        <taxon>Canalipalpata</taxon>
        <taxon>Sabellida</taxon>
        <taxon>Siboglinidae</taxon>
        <taxon>Ridgeia</taxon>
    </lineage>
</organism>
<dbReference type="Gene3D" id="3.90.1290.10">
    <property type="entry name" value="Plakin repeat"/>
    <property type="match status" value="2"/>
</dbReference>
<dbReference type="SMART" id="SM00250">
    <property type="entry name" value="PLEC"/>
    <property type="match status" value="3"/>
</dbReference>
<dbReference type="Pfam" id="PF17902">
    <property type="entry name" value="SH3_10"/>
    <property type="match status" value="1"/>
</dbReference>
<keyword evidence="1 4" id="KW-0728">SH3 domain</keyword>
<evidence type="ECO:0000256" key="2">
    <source>
        <dbReference type="ARBA" id="ARBA00022553"/>
    </source>
</evidence>
<comment type="caution">
    <text evidence="7">The sequence shown here is derived from an EMBL/GenBank/DDBJ whole genome shotgun (WGS) entry which is preliminary data.</text>
</comment>
<dbReference type="InterPro" id="IPR001101">
    <property type="entry name" value="Plectin_repeat"/>
</dbReference>
<dbReference type="Gene3D" id="1.20.58.60">
    <property type="match status" value="1"/>
</dbReference>
<feature type="coiled-coil region" evidence="5">
    <location>
        <begin position="154"/>
        <end position="184"/>
    </location>
</feature>
<dbReference type="GO" id="GO:0005856">
    <property type="term" value="C:cytoskeleton"/>
    <property type="evidence" value="ECO:0007669"/>
    <property type="project" value="InterPro"/>
</dbReference>
<evidence type="ECO:0000256" key="5">
    <source>
        <dbReference type="SAM" id="Coils"/>
    </source>
</evidence>
<dbReference type="EMBL" id="JAODUO010001372">
    <property type="protein sequence ID" value="KAK2165267.1"/>
    <property type="molecule type" value="Genomic_DNA"/>
</dbReference>
<evidence type="ECO:0000256" key="1">
    <source>
        <dbReference type="ARBA" id="ARBA00022443"/>
    </source>
</evidence>
<dbReference type="InterPro" id="IPR043197">
    <property type="entry name" value="Plakin"/>
</dbReference>
<keyword evidence="8" id="KW-1185">Reference proteome</keyword>
<reference evidence="7" key="1">
    <citation type="journal article" date="2023" name="Mol. Biol. Evol.">
        <title>Third-Generation Sequencing Reveals the Adaptive Role of the Epigenome in Three Deep-Sea Polychaetes.</title>
        <authorList>
            <person name="Perez M."/>
            <person name="Aroh O."/>
            <person name="Sun Y."/>
            <person name="Lan Y."/>
            <person name="Juniper S.K."/>
            <person name="Young C.R."/>
            <person name="Angers B."/>
            <person name="Qian P.Y."/>
        </authorList>
    </citation>
    <scope>NUCLEOTIDE SEQUENCE</scope>
    <source>
        <strain evidence="7">R07B-5</strain>
    </source>
</reference>
<dbReference type="PANTHER" id="PTHR23169">
    <property type="entry name" value="ENVOPLAKIN"/>
    <property type="match status" value="1"/>
</dbReference>
<protein>
    <recommendedName>
        <fullName evidence="6">SH3 domain-containing protein</fullName>
    </recommendedName>
</protein>
<evidence type="ECO:0000313" key="7">
    <source>
        <dbReference type="EMBL" id="KAK2165267.1"/>
    </source>
</evidence>
<dbReference type="AlphaFoldDB" id="A0AAD9K5X0"/>
<dbReference type="GO" id="GO:0045104">
    <property type="term" value="P:intermediate filament cytoskeleton organization"/>
    <property type="evidence" value="ECO:0007669"/>
    <property type="project" value="InterPro"/>
</dbReference>